<sequence>MICPPVPSYARGRMKDRPAPVSLFSPRQLGRQSPRLSLRLRGEGCDFHQDVIATRVKVDLGVNRSAHEMAAIAAHEIICKRNLSTKLYSPASPLK</sequence>
<name>A0AAI9X718_PENTH</name>
<dbReference type="Proteomes" id="UP001227192">
    <property type="component" value="Unassembled WGS sequence"/>
</dbReference>
<comment type="caution">
    <text evidence="1">The sequence shown here is derived from an EMBL/GenBank/DDBJ whole genome shotgun (WGS) entry which is preliminary data.</text>
</comment>
<reference evidence="1" key="2">
    <citation type="journal article" date="2016" name="Fungal Biol.">
        <title>Ochratoxin A production by Penicillium thymicola.</title>
        <authorList>
            <person name="Nguyen H.D.T."/>
            <person name="McMullin D.R."/>
            <person name="Ponomareva E."/>
            <person name="Riley R."/>
            <person name="Pomraning K.R."/>
            <person name="Baker S.E."/>
            <person name="Seifert K.A."/>
        </authorList>
    </citation>
    <scope>NUCLEOTIDE SEQUENCE</scope>
    <source>
        <strain evidence="1">DAOM 180753</strain>
    </source>
</reference>
<reference evidence="1" key="1">
    <citation type="submission" date="2015-06" db="EMBL/GenBank/DDBJ databases">
        <authorList>
            <person name="Nguyen H."/>
        </authorList>
    </citation>
    <scope>NUCLEOTIDE SEQUENCE</scope>
    <source>
        <strain evidence="1">DAOM 180753</strain>
    </source>
</reference>
<gene>
    <name evidence="1" type="ORF">VN97_g7098</name>
</gene>
<dbReference type="EMBL" id="LACB01000219">
    <property type="protein sequence ID" value="KAJ9486255.1"/>
    <property type="molecule type" value="Genomic_DNA"/>
</dbReference>
<protein>
    <submittedName>
        <fullName evidence="1">Uncharacterized protein</fullName>
    </submittedName>
</protein>
<accession>A0AAI9X718</accession>
<proteinExistence type="predicted"/>
<dbReference type="AlphaFoldDB" id="A0AAI9X718"/>
<evidence type="ECO:0000313" key="2">
    <source>
        <dbReference type="Proteomes" id="UP001227192"/>
    </source>
</evidence>
<evidence type="ECO:0000313" key="1">
    <source>
        <dbReference type="EMBL" id="KAJ9486255.1"/>
    </source>
</evidence>
<organism evidence="1 2">
    <name type="scientific">Penicillium thymicola</name>
    <dbReference type="NCBI Taxonomy" id="293382"/>
    <lineage>
        <taxon>Eukaryota</taxon>
        <taxon>Fungi</taxon>
        <taxon>Dikarya</taxon>
        <taxon>Ascomycota</taxon>
        <taxon>Pezizomycotina</taxon>
        <taxon>Eurotiomycetes</taxon>
        <taxon>Eurotiomycetidae</taxon>
        <taxon>Eurotiales</taxon>
        <taxon>Aspergillaceae</taxon>
        <taxon>Penicillium</taxon>
    </lineage>
</organism>
<keyword evidence="2" id="KW-1185">Reference proteome</keyword>